<evidence type="ECO:0000313" key="8">
    <source>
        <dbReference type="Proteomes" id="UP000830167"/>
    </source>
</evidence>
<keyword evidence="3" id="KW-0560">Oxidoreductase</keyword>
<evidence type="ECO:0000256" key="1">
    <source>
        <dbReference type="ARBA" id="ARBA00022714"/>
    </source>
</evidence>
<keyword evidence="8" id="KW-1185">Reference proteome</keyword>
<keyword evidence="1" id="KW-0001">2Fe-2S</keyword>
<dbReference type="PANTHER" id="PTHR21266">
    <property type="entry name" value="IRON-SULFUR DOMAIN CONTAINING PROTEIN"/>
    <property type="match status" value="1"/>
</dbReference>
<dbReference type="Gene3D" id="2.102.10.10">
    <property type="entry name" value="Rieske [2Fe-2S] iron-sulphur domain"/>
    <property type="match status" value="1"/>
</dbReference>
<feature type="domain" description="Rieske" evidence="6">
    <location>
        <begin position="5"/>
        <end position="109"/>
    </location>
</feature>
<keyword evidence="4" id="KW-0408">Iron</keyword>
<gene>
    <name evidence="7" type="ORF">LSG31_14330</name>
</gene>
<evidence type="ECO:0000259" key="6">
    <source>
        <dbReference type="PROSITE" id="PS51296"/>
    </source>
</evidence>
<protein>
    <submittedName>
        <fullName evidence="7">Aromatic ring-hydroxylating dioxygenase subunit alpha</fullName>
    </submittedName>
</protein>
<evidence type="ECO:0000256" key="3">
    <source>
        <dbReference type="ARBA" id="ARBA00023002"/>
    </source>
</evidence>
<sequence length="328" mass="37257">MQNAWYIAATSEELKEGILPRTILSRDILLYRDSKGIAHALKNQCVHRGARLSDGKIHEDCIVCPFHGWEFFSDGQCMYIPANGTNASIPTGAKVESYPVCETAGFVWVYIGKQNHVQELALPKEATSPSFRGVPFSAEWNAHVTRVVESILDVSHLPFVHPNSTGDVNPIVDGPDFEVTERHIRIEAQAFHPLLKTPLNQVEERGSSTILFSFPNQILLRTNMVKDNGHQMCTYLSFTPVNDETIKIYGLALRNFLLDVDLIDEIHYEHNVKVLEEDRPIVEGLKPKISPLDLSKEKHVRSDGPQVRFRIMFRKALEEELLEEEFQE</sequence>
<dbReference type="Proteomes" id="UP000830167">
    <property type="component" value="Chromosome"/>
</dbReference>
<keyword evidence="2" id="KW-0479">Metal-binding</keyword>
<dbReference type="SUPFAM" id="SSF55961">
    <property type="entry name" value="Bet v1-like"/>
    <property type="match status" value="1"/>
</dbReference>
<dbReference type="InterPro" id="IPR036922">
    <property type="entry name" value="Rieske_2Fe-2S_sf"/>
</dbReference>
<dbReference type="SUPFAM" id="SSF50022">
    <property type="entry name" value="ISP domain"/>
    <property type="match status" value="1"/>
</dbReference>
<reference evidence="7" key="1">
    <citation type="submission" date="2021-12" db="EMBL/GenBank/DDBJ databases">
        <title>Alicyclobacillaceae gen. nov., sp. nov., isolated from chalcocite enrichment system.</title>
        <authorList>
            <person name="Jiang Z."/>
        </authorList>
    </citation>
    <scope>NUCLEOTIDE SEQUENCE</scope>
    <source>
        <strain evidence="7">MYW30-H2</strain>
    </source>
</reference>
<dbReference type="PANTHER" id="PTHR21266:SF60">
    <property type="entry name" value="3-KETOSTEROID-9-ALPHA-MONOOXYGENASE, OXYGENASE COMPONENT"/>
    <property type="match status" value="1"/>
</dbReference>
<dbReference type="InterPro" id="IPR044043">
    <property type="entry name" value="VanA_C_cat"/>
</dbReference>
<keyword evidence="5" id="KW-0411">Iron-sulfur</keyword>
<organism evidence="7 8">
    <name type="scientific">Fodinisporobacter ferrooxydans</name>
    <dbReference type="NCBI Taxonomy" id="2901836"/>
    <lineage>
        <taxon>Bacteria</taxon>
        <taxon>Bacillati</taxon>
        <taxon>Bacillota</taxon>
        <taxon>Bacilli</taxon>
        <taxon>Bacillales</taxon>
        <taxon>Alicyclobacillaceae</taxon>
        <taxon>Fodinisporobacter</taxon>
    </lineage>
</organism>
<accession>A0ABY4CMM8</accession>
<dbReference type="Pfam" id="PF19112">
    <property type="entry name" value="VanA_C"/>
    <property type="match status" value="1"/>
</dbReference>
<dbReference type="GO" id="GO:0051213">
    <property type="term" value="F:dioxygenase activity"/>
    <property type="evidence" value="ECO:0007669"/>
    <property type="project" value="UniProtKB-KW"/>
</dbReference>
<dbReference type="Gene3D" id="3.90.380.10">
    <property type="entry name" value="Naphthalene 1,2-dioxygenase Alpha Subunit, Chain A, domain 1"/>
    <property type="match status" value="1"/>
</dbReference>
<dbReference type="PROSITE" id="PS51296">
    <property type="entry name" value="RIESKE"/>
    <property type="match status" value="1"/>
</dbReference>
<dbReference type="EMBL" id="CP089291">
    <property type="protein sequence ID" value="UOF89100.1"/>
    <property type="molecule type" value="Genomic_DNA"/>
</dbReference>
<evidence type="ECO:0000256" key="5">
    <source>
        <dbReference type="ARBA" id="ARBA00023014"/>
    </source>
</evidence>
<evidence type="ECO:0000313" key="7">
    <source>
        <dbReference type="EMBL" id="UOF89100.1"/>
    </source>
</evidence>
<dbReference type="InterPro" id="IPR017941">
    <property type="entry name" value="Rieske_2Fe-2S"/>
</dbReference>
<dbReference type="InterPro" id="IPR050584">
    <property type="entry name" value="Cholesterol_7-desaturase"/>
</dbReference>
<evidence type="ECO:0000256" key="4">
    <source>
        <dbReference type="ARBA" id="ARBA00023004"/>
    </source>
</evidence>
<evidence type="ECO:0000256" key="2">
    <source>
        <dbReference type="ARBA" id="ARBA00022723"/>
    </source>
</evidence>
<dbReference type="RefSeq" id="WP_347435782.1">
    <property type="nucleotide sequence ID" value="NZ_CP089291.1"/>
</dbReference>
<dbReference type="Pfam" id="PF00355">
    <property type="entry name" value="Rieske"/>
    <property type="match status" value="1"/>
</dbReference>
<keyword evidence="7" id="KW-0223">Dioxygenase</keyword>
<proteinExistence type="predicted"/>
<name>A0ABY4CMM8_9BACL</name>